<proteinExistence type="predicted"/>
<protein>
    <submittedName>
        <fullName evidence="1">Uncharacterized protein</fullName>
    </submittedName>
</protein>
<gene>
    <name evidence="1" type="ORF">EZS28_012189</name>
</gene>
<organism evidence="1 2">
    <name type="scientific">Streblomastix strix</name>
    <dbReference type="NCBI Taxonomy" id="222440"/>
    <lineage>
        <taxon>Eukaryota</taxon>
        <taxon>Metamonada</taxon>
        <taxon>Preaxostyla</taxon>
        <taxon>Oxymonadida</taxon>
        <taxon>Streblomastigidae</taxon>
        <taxon>Streblomastix</taxon>
    </lineage>
</organism>
<dbReference type="Proteomes" id="UP000324800">
    <property type="component" value="Unassembled WGS sequence"/>
</dbReference>
<accession>A0A5J4WC98</accession>
<sequence length="476" mass="54648">MLLLFFSICEFRIFNQLLLVFILTAFSSSKKDHIGYTRNLLETRSNDDALLKHQKYTVGTDGGIYYNQPEYDKYEYDELDINSDKQFPPLQEGNDETSDQFRLIKEDDVDYLKASQKLQFDFYNCGVLSVSIINGEYALYGFSAYANHNANITPSIIYGVESLPDKIYRTYEDYLDGQVTEDYFSGRGCSDDQDLYRIGFEFGGVVSSDCISNKAILPESDQPSQPNQCEIGIPFVKYLEGFKLWSFQYFTVEQFKRVLSRVGVAFGYIWLYFGGPTSAIRENIIFLGWEIVDDIESWIVAEQVYTEEVDGVNYYYDYHYEVNKIPMYPEGIVIQEFTGYVLYCDSDICPKPQIPDPIYCEDYPDDETCVPYEEPITYCEVDQYDDCECPEDTTFTQECKEYQKGQPIIPDKCKTITIETSLQDCPCPTTPAELEKDPRKDICAPQDVPKGASGSIHTMLSLNVAVLVLPFVMLLC</sequence>
<evidence type="ECO:0000313" key="1">
    <source>
        <dbReference type="EMBL" id="KAA6392286.1"/>
    </source>
</evidence>
<comment type="caution">
    <text evidence="1">The sequence shown here is derived from an EMBL/GenBank/DDBJ whole genome shotgun (WGS) entry which is preliminary data.</text>
</comment>
<evidence type="ECO:0000313" key="2">
    <source>
        <dbReference type="Proteomes" id="UP000324800"/>
    </source>
</evidence>
<reference evidence="1 2" key="1">
    <citation type="submission" date="2019-03" db="EMBL/GenBank/DDBJ databases">
        <title>Single cell metagenomics reveals metabolic interactions within the superorganism composed of flagellate Streblomastix strix and complex community of Bacteroidetes bacteria on its surface.</title>
        <authorList>
            <person name="Treitli S.C."/>
            <person name="Kolisko M."/>
            <person name="Husnik F."/>
            <person name="Keeling P."/>
            <person name="Hampl V."/>
        </authorList>
    </citation>
    <scope>NUCLEOTIDE SEQUENCE [LARGE SCALE GENOMIC DNA]</scope>
    <source>
        <strain evidence="1">ST1C</strain>
    </source>
</reference>
<dbReference type="AlphaFoldDB" id="A0A5J4WC98"/>
<name>A0A5J4WC98_9EUKA</name>
<dbReference type="EMBL" id="SNRW01002595">
    <property type="protein sequence ID" value="KAA6392286.1"/>
    <property type="molecule type" value="Genomic_DNA"/>
</dbReference>